<protein>
    <submittedName>
        <fullName evidence="2">Uncharacterized protein</fullName>
    </submittedName>
</protein>
<organism evidence="2 3">
    <name type="scientific">Mycobacterium lehmannii</name>
    <dbReference type="NCBI Taxonomy" id="2048550"/>
    <lineage>
        <taxon>Bacteria</taxon>
        <taxon>Bacillati</taxon>
        <taxon>Actinomycetota</taxon>
        <taxon>Actinomycetes</taxon>
        <taxon>Mycobacteriales</taxon>
        <taxon>Mycobacteriaceae</taxon>
        <taxon>Mycobacterium</taxon>
    </lineage>
</organism>
<dbReference type="EMBL" id="LQIR01000034">
    <property type="protein sequence ID" value="KUI12512.1"/>
    <property type="molecule type" value="Genomic_DNA"/>
</dbReference>
<comment type="caution">
    <text evidence="2">The sequence shown here is derived from an EMBL/GenBank/DDBJ whole genome shotgun (WGS) entry which is preliminary data.</text>
</comment>
<feature type="region of interest" description="Disordered" evidence="1">
    <location>
        <begin position="76"/>
        <end position="98"/>
    </location>
</feature>
<evidence type="ECO:0000313" key="3">
    <source>
        <dbReference type="Proteomes" id="UP000053707"/>
    </source>
</evidence>
<proteinExistence type="predicted"/>
<accession>A0A117JIR4</accession>
<sequence length="98" mass="10920">MRGLCEVDLDTIAWEFLGSEFTGLTYADWPIERRVNAFLAHRGMTDLRDNGDACVAVMQHLLANVGAALRDGTLPTATWETSRRDRATKPTGSPRRQT</sequence>
<keyword evidence="3" id="KW-1185">Reference proteome</keyword>
<dbReference type="Proteomes" id="UP000053707">
    <property type="component" value="Unassembled WGS sequence"/>
</dbReference>
<name>A0A117JIR4_9MYCO</name>
<evidence type="ECO:0000313" key="2">
    <source>
        <dbReference type="EMBL" id="KUI12512.1"/>
    </source>
</evidence>
<evidence type="ECO:0000256" key="1">
    <source>
        <dbReference type="SAM" id="MobiDB-lite"/>
    </source>
</evidence>
<reference evidence="2 3" key="1">
    <citation type="submission" date="2016-01" db="EMBL/GenBank/DDBJ databases">
        <authorList>
            <consortium name="TB Trials Study Group"/>
            <person name="Sutton G."/>
            <person name="Brinkac L."/>
            <person name="Sanka R."/>
            <person name="Adams M."/>
            <person name="Lau E.L."/>
            <person name="Macaden R."/>
            <person name="Grewal H.M.S."/>
        </authorList>
    </citation>
    <scope>NUCLEOTIDE SEQUENCE [LARGE SCALE GENOMIC DNA]</scope>
    <source>
        <strain evidence="2 3">IS-1744</strain>
    </source>
</reference>
<gene>
    <name evidence="2" type="ORF">AU192_19215</name>
</gene>
<dbReference type="AlphaFoldDB" id="A0A117JIR4"/>